<keyword evidence="3" id="KW-1185">Reference proteome</keyword>
<sequence>MAFPRVRFTIRRVMVFVALAAVVSGLASRIQRVSEANVREACCNNLRNIALAVTVFSEAKGSYPAGTVANDRFPTERRLSWLVAIAAYLDQWRWLLDLDRPWDADENRVTRGQGTVGPPTAVGRLHIMTCPAASGGREEHMPGWTWYVGIAGLGPDAPELPVGHPRAGVFGYDRRTKPADITDGLATTLLIAETDVDNGPWTAGGPTTVRGLDPSRKPYIGPGRPFGGFHPGSVVVAFADGSVRPLRDTIDPKVFEALSTAAGGEALPAAWDR</sequence>
<dbReference type="Proteomes" id="UP000324233">
    <property type="component" value="Chromosome"/>
</dbReference>
<proteinExistence type="predicted"/>
<protein>
    <recommendedName>
        <fullName evidence="1">DUF1559 domain-containing protein</fullName>
    </recommendedName>
</protein>
<dbReference type="KEGG" id="agv:OJF2_31630"/>
<evidence type="ECO:0000313" key="2">
    <source>
        <dbReference type="EMBL" id="QEH34622.1"/>
    </source>
</evidence>
<dbReference type="OrthoDB" id="267974at2"/>
<dbReference type="RefSeq" id="WP_148594516.1">
    <property type="nucleotide sequence ID" value="NZ_CP042997.1"/>
</dbReference>
<evidence type="ECO:0000313" key="3">
    <source>
        <dbReference type="Proteomes" id="UP000324233"/>
    </source>
</evidence>
<dbReference type="PANTHER" id="PTHR30093">
    <property type="entry name" value="GENERAL SECRETION PATHWAY PROTEIN G"/>
    <property type="match status" value="1"/>
</dbReference>
<dbReference type="AlphaFoldDB" id="A0A5B9W1T9"/>
<dbReference type="PANTHER" id="PTHR30093:SF2">
    <property type="entry name" value="TYPE II SECRETION SYSTEM PROTEIN H"/>
    <property type="match status" value="1"/>
</dbReference>
<dbReference type="InterPro" id="IPR027558">
    <property type="entry name" value="Pre_pil_HX9DG_C"/>
</dbReference>
<reference evidence="2 3" key="1">
    <citation type="submission" date="2019-08" db="EMBL/GenBank/DDBJ databases">
        <title>Deep-cultivation of Planctomycetes and their phenomic and genomic characterization uncovers novel biology.</title>
        <authorList>
            <person name="Wiegand S."/>
            <person name="Jogler M."/>
            <person name="Boedeker C."/>
            <person name="Pinto D."/>
            <person name="Vollmers J."/>
            <person name="Rivas-Marin E."/>
            <person name="Kohn T."/>
            <person name="Peeters S.H."/>
            <person name="Heuer A."/>
            <person name="Rast P."/>
            <person name="Oberbeckmann S."/>
            <person name="Bunk B."/>
            <person name="Jeske O."/>
            <person name="Meyerdierks A."/>
            <person name="Storesund J.E."/>
            <person name="Kallscheuer N."/>
            <person name="Luecker S."/>
            <person name="Lage O.M."/>
            <person name="Pohl T."/>
            <person name="Merkel B.J."/>
            <person name="Hornburger P."/>
            <person name="Mueller R.-W."/>
            <person name="Bruemmer F."/>
            <person name="Labrenz M."/>
            <person name="Spormann A.M."/>
            <person name="Op den Camp H."/>
            <person name="Overmann J."/>
            <person name="Amann R."/>
            <person name="Jetten M.S.M."/>
            <person name="Mascher T."/>
            <person name="Medema M.H."/>
            <person name="Devos D.P."/>
            <person name="Kaster A.-K."/>
            <person name="Ovreas L."/>
            <person name="Rohde M."/>
            <person name="Galperin M.Y."/>
            <person name="Jogler C."/>
        </authorList>
    </citation>
    <scope>NUCLEOTIDE SEQUENCE [LARGE SCALE GENOMIC DNA]</scope>
    <source>
        <strain evidence="2 3">OJF2</strain>
    </source>
</reference>
<feature type="domain" description="DUF1559" evidence="1">
    <location>
        <begin position="39"/>
        <end position="205"/>
    </location>
</feature>
<evidence type="ECO:0000259" key="1">
    <source>
        <dbReference type="Pfam" id="PF07596"/>
    </source>
</evidence>
<dbReference type="NCBIfam" id="TIGR04294">
    <property type="entry name" value="pre_pil_HX9DG"/>
    <property type="match status" value="1"/>
</dbReference>
<name>A0A5B9W1T9_9BACT</name>
<gene>
    <name evidence="2" type="ORF">OJF2_31630</name>
</gene>
<dbReference type="EMBL" id="CP042997">
    <property type="protein sequence ID" value="QEH34622.1"/>
    <property type="molecule type" value="Genomic_DNA"/>
</dbReference>
<dbReference type="Pfam" id="PF07596">
    <property type="entry name" value="SBP_bac_10"/>
    <property type="match status" value="1"/>
</dbReference>
<dbReference type="InterPro" id="IPR011453">
    <property type="entry name" value="DUF1559"/>
</dbReference>
<accession>A0A5B9W1T9</accession>
<organism evidence="2 3">
    <name type="scientific">Aquisphaera giovannonii</name>
    <dbReference type="NCBI Taxonomy" id="406548"/>
    <lineage>
        <taxon>Bacteria</taxon>
        <taxon>Pseudomonadati</taxon>
        <taxon>Planctomycetota</taxon>
        <taxon>Planctomycetia</taxon>
        <taxon>Isosphaerales</taxon>
        <taxon>Isosphaeraceae</taxon>
        <taxon>Aquisphaera</taxon>
    </lineage>
</organism>